<dbReference type="RefSeq" id="WP_088652375.1">
    <property type="nucleotide sequence ID" value="NZ_AQQR01000019.1"/>
</dbReference>
<dbReference type="EMBL" id="AQQR01000019">
    <property type="protein sequence ID" value="OWU68737.1"/>
    <property type="molecule type" value="Genomic_DNA"/>
</dbReference>
<dbReference type="InterPro" id="IPR009936">
    <property type="entry name" value="DUF1468"/>
</dbReference>
<evidence type="ECO:0000313" key="3">
    <source>
        <dbReference type="EMBL" id="OWU68737.1"/>
    </source>
</evidence>
<name>A0A225NC88_9RHOB</name>
<dbReference type="Pfam" id="PF07331">
    <property type="entry name" value="TctB"/>
    <property type="match status" value="1"/>
</dbReference>
<feature type="domain" description="DUF1468" evidence="2">
    <location>
        <begin position="19"/>
        <end position="156"/>
    </location>
</feature>
<reference evidence="3 4" key="1">
    <citation type="submission" date="2013-04" db="EMBL/GenBank/DDBJ databases">
        <title>Oceanicola sp. 22II1-22F33 Genome Sequencing.</title>
        <authorList>
            <person name="Lai Q."/>
            <person name="Li G."/>
            <person name="Shao Z."/>
        </authorList>
    </citation>
    <scope>NUCLEOTIDE SEQUENCE [LARGE SCALE GENOMIC DNA]</scope>
    <source>
        <strain evidence="3 4">22II1-22F33</strain>
    </source>
</reference>
<dbReference type="OrthoDB" id="8454209at2"/>
<feature type="transmembrane region" description="Helical" evidence="1">
    <location>
        <begin position="132"/>
        <end position="151"/>
    </location>
</feature>
<evidence type="ECO:0000313" key="4">
    <source>
        <dbReference type="Proteomes" id="UP000215377"/>
    </source>
</evidence>
<dbReference type="AlphaFoldDB" id="A0A225NC88"/>
<keyword evidence="4" id="KW-1185">Reference proteome</keyword>
<gene>
    <name evidence="3" type="ORF">ATO3_23625</name>
</gene>
<sequence>MTTERERRFPGPRRGQLGFAIALLVVSVLLLAQIGAQTRWIAGAELFAQPRFWPAVGLGLMTGLAALYLVRLPWRRFTRADAAEALKWLAALEFVAWFLVYVWLVPIVGYLPVTMVFVPALAWRMGYRSARWMAGSVALAVAIVVLFKSVLAVRIPGAAAYDHLPDGLRSFFILHF</sequence>
<evidence type="ECO:0000256" key="1">
    <source>
        <dbReference type="SAM" id="Phobius"/>
    </source>
</evidence>
<feature type="transmembrane region" description="Helical" evidence="1">
    <location>
        <begin position="52"/>
        <end position="70"/>
    </location>
</feature>
<dbReference type="Proteomes" id="UP000215377">
    <property type="component" value="Unassembled WGS sequence"/>
</dbReference>
<accession>A0A225NC88</accession>
<keyword evidence="1" id="KW-0472">Membrane</keyword>
<feature type="transmembrane region" description="Helical" evidence="1">
    <location>
        <begin position="91"/>
        <end position="112"/>
    </location>
</feature>
<keyword evidence="1" id="KW-1133">Transmembrane helix</keyword>
<organism evidence="3 4">
    <name type="scientific">Marinibacterium profundimaris</name>
    <dbReference type="NCBI Taxonomy" id="1679460"/>
    <lineage>
        <taxon>Bacteria</taxon>
        <taxon>Pseudomonadati</taxon>
        <taxon>Pseudomonadota</taxon>
        <taxon>Alphaproteobacteria</taxon>
        <taxon>Rhodobacterales</taxon>
        <taxon>Paracoccaceae</taxon>
        <taxon>Marinibacterium</taxon>
    </lineage>
</organism>
<protein>
    <recommendedName>
        <fullName evidence="2">DUF1468 domain-containing protein</fullName>
    </recommendedName>
</protein>
<keyword evidence="1" id="KW-0812">Transmembrane</keyword>
<comment type="caution">
    <text evidence="3">The sequence shown here is derived from an EMBL/GenBank/DDBJ whole genome shotgun (WGS) entry which is preliminary data.</text>
</comment>
<proteinExistence type="predicted"/>
<evidence type="ECO:0000259" key="2">
    <source>
        <dbReference type="Pfam" id="PF07331"/>
    </source>
</evidence>